<dbReference type="RefSeq" id="WP_021739083.1">
    <property type="nucleotide sequence ID" value="NZ_KI271127.1"/>
</dbReference>
<protein>
    <submittedName>
        <fullName evidence="1">Uncharacterized protein</fullName>
    </submittedName>
</protein>
<proteinExistence type="predicted"/>
<dbReference type="AlphaFoldDB" id="U2Q7I0"/>
<accession>U2Q7I0</accession>
<reference evidence="1 2" key="1">
    <citation type="submission" date="2013-06" db="EMBL/GenBank/DDBJ databases">
        <authorList>
            <person name="Weinstock G."/>
            <person name="Sodergren E."/>
            <person name="Lobos E.A."/>
            <person name="Fulton L."/>
            <person name="Fulton R."/>
            <person name="Courtney L."/>
            <person name="Fronick C."/>
            <person name="O'Laughlin M."/>
            <person name="Godfrey J."/>
            <person name="Wilson R.M."/>
            <person name="Miner T."/>
            <person name="Farmer C."/>
            <person name="Delehaunty K."/>
            <person name="Cordes M."/>
            <person name="Minx P."/>
            <person name="Tomlinson C."/>
            <person name="Chen J."/>
            <person name="Wollam A."/>
            <person name="Pepin K.H."/>
            <person name="Bhonagiri V."/>
            <person name="Zhang X."/>
            <person name="Warren W."/>
            <person name="Mitreva M."/>
            <person name="Mardis E.R."/>
            <person name="Wilson R.K."/>
        </authorList>
    </citation>
    <scope>NUCLEOTIDE SEQUENCE [LARGE SCALE GENOMIC DNA]</scope>
    <source>
        <strain evidence="1 2">ATCC 29099</strain>
    </source>
</reference>
<dbReference type="GeneID" id="42786510"/>
<dbReference type="Proteomes" id="UP000016608">
    <property type="component" value="Unassembled WGS sequence"/>
</dbReference>
<sequence>MDEGQKTAGYVESMLAEARNLLQAYARKCVNIHFENLNDMVLEAAKSSEILTEKMRNLVLQMTLDKRKYEQYQSDLVLIHGIEIAYEENILSISLPALIPHRKTEYTNYIYKPLYTAFQHWCIERAEQNKEIPEYRACTVCFSHIYDCKRPIYRVRDHDNIEEKHVLDVISNFFLTSDSGCYTNVYHETRLEDVERTMIYLLTPEKFPLWLYEKQQNLVSKN</sequence>
<name>U2Q7I0_EUBRA</name>
<dbReference type="InterPro" id="IPR046082">
    <property type="entry name" value="DUF6100"/>
</dbReference>
<dbReference type="HOGENOM" id="CLU_097454_0_0_9"/>
<gene>
    <name evidence="1" type="ORF">HMPREF0373_00157</name>
</gene>
<dbReference type="PATRIC" id="fig|1256908.3.peg.141"/>
<evidence type="ECO:0000313" key="1">
    <source>
        <dbReference type="EMBL" id="ERK52341.1"/>
    </source>
</evidence>
<keyword evidence="2" id="KW-1185">Reference proteome</keyword>
<organism evidence="1 2">
    <name type="scientific">Eubacterium ramulus ATCC 29099</name>
    <dbReference type="NCBI Taxonomy" id="1256908"/>
    <lineage>
        <taxon>Bacteria</taxon>
        <taxon>Bacillati</taxon>
        <taxon>Bacillota</taxon>
        <taxon>Clostridia</taxon>
        <taxon>Eubacteriales</taxon>
        <taxon>Eubacteriaceae</taxon>
        <taxon>Eubacterium</taxon>
    </lineage>
</organism>
<comment type="caution">
    <text evidence="1">The sequence shown here is derived from an EMBL/GenBank/DDBJ whole genome shotgun (WGS) entry which is preliminary data.</text>
</comment>
<dbReference type="Pfam" id="PF19595">
    <property type="entry name" value="DUF6100"/>
    <property type="match status" value="1"/>
</dbReference>
<dbReference type="eggNOG" id="ENOG5032690">
    <property type="taxonomic scope" value="Bacteria"/>
</dbReference>
<evidence type="ECO:0000313" key="2">
    <source>
        <dbReference type="Proteomes" id="UP000016608"/>
    </source>
</evidence>
<dbReference type="EMBL" id="AWVJ01000009">
    <property type="protein sequence ID" value="ERK52341.1"/>
    <property type="molecule type" value="Genomic_DNA"/>
</dbReference>